<organism evidence="3 4">
    <name type="scientific">Arthrobacter cheniae</name>
    <dbReference type="NCBI Taxonomy" id="1258888"/>
    <lineage>
        <taxon>Bacteria</taxon>
        <taxon>Bacillati</taxon>
        <taxon>Actinomycetota</taxon>
        <taxon>Actinomycetes</taxon>
        <taxon>Micrococcales</taxon>
        <taxon>Micrococcaceae</taxon>
        <taxon>Arthrobacter</taxon>
    </lineage>
</organism>
<dbReference type="OrthoDB" id="3242564at2"/>
<dbReference type="Proteomes" id="UP000272560">
    <property type="component" value="Unassembled WGS sequence"/>
</dbReference>
<keyword evidence="2" id="KW-0472">Membrane</keyword>
<dbReference type="RefSeq" id="WP_120148121.1">
    <property type="nucleotide sequence ID" value="NZ_QZVT01000003.1"/>
</dbReference>
<gene>
    <name evidence="3" type="ORF">D6T63_06040</name>
</gene>
<evidence type="ECO:0000256" key="1">
    <source>
        <dbReference type="SAM" id="MobiDB-lite"/>
    </source>
</evidence>
<evidence type="ECO:0000313" key="4">
    <source>
        <dbReference type="Proteomes" id="UP000272560"/>
    </source>
</evidence>
<dbReference type="AlphaFoldDB" id="A0A3A5M8S9"/>
<proteinExistence type="predicted"/>
<feature type="region of interest" description="Disordered" evidence="1">
    <location>
        <begin position="1"/>
        <end position="24"/>
    </location>
</feature>
<dbReference type="EMBL" id="QZVT01000003">
    <property type="protein sequence ID" value="RJT80775.1"/>
    <property type="molecule type" value="Genomic_DNA"/>
</dbReference>
<comment type="caution">
    <text evidence="3">The sequence shown here is derived from an EMBL/GenBank/DDBJ whole genome shotgun (WGS) entry which is preliminary data.</text>
</comment>
<name>A0A3A5M8S9_9MICC</name>
<evidence type="ECO:0000256" key="2">
    <source>
        <dbReference type="SAM" id="Phobius"/>
    </source>
</evidence>
<feature type="transmembrane region" description="Helical" evidence="2">
    <location>
        <begin position="602"/>
        <end position="623"/>
    </location>
</feature>
<keyword evidence="2" id="KW-0812">Transmembrane</keyword>
<feature type="compositionally biased region" description="Pro residues" evidence="1">
    <location>
        <begin position="9"/>
        <end position="20"/>
    </location>
</feature>
<sequence>MSMRHLDPPDPAPLPAPPSRRSPGRVTTVTLLLALLLGLAGMAPAAAGPVSGGWHTGAGVVGTGYFVGQHRNAEGLIAYCTDFERFSPDRASGYGDGNTGPFVRSDGSALSTEDNAILAFVLGRWGATADDDEAAAVQLAVWSLTAVGMGWDTPAMTKFILEQGLTPDLALRARSMVDEARTGAGPYSISAAFVPEESHGEVRTAVLAADGTTRAGHRLRAVVDGATFADGTTTAEWTSTTEQQVLELRRTGFGTARVTITAPAVPAANAAWLAPREADVQRLVVAPLTAEVAASVDLPASTGFTPAVITATSAARTSPGTPVLDVLEVSAAGPEPWLVDPSSDTPVALDVVSTLWGPLQSAPSEGAGVPDGTPSLGTVTTAVSGPGRYETPSLVVGTAGYYVWTESIDPKTARPAAAASLIAPWSGRFGLAAETTLVPWEPSLSTRLSHSSALPGAVLQDTVTGDGFSPPDDGSLVRLTMFGPLSEPPVKSPEVPAEATVHSIITVPAMNGVTISGDFAPLHQPGCYTVVASFEGSDEEMPFTSSFGIPAETVCVDAQPMQPEAAEPPAAPVPSAATQAEPSPSPAAGIAQPHLATTGIRATAAAGVGLMIVGIGMGLRLLARRRNAG</sequence>
<accession>A0A3A5M8S9</accession>
<keyword evidence="2" id="KW-1133">Transmembrane helix</keyword>
<reference evidence="3 4" key="1">
    <citation type="submission" date="2018-09" db="EMBL/GenBank/DDBJ databases">
        <title>Novel species of Arthrobacter.</title>
        <authorList>
            <person name="Liu Q."/>
            <person name="Xin Y.-H."/>
        </authorList>
    </citation>
    <scope>NUCLEOTIDE SEQUENCE [LARGE SCALE GENOMIC DNA]</scope>
    <source>
        <strain evidence="3 4">Hz2</strain>
    </source>
</reference>
<evidence type="ECO:0000313" key="3">
    <source>
        <dbReference type="EMBL" id="RJT80775.1"/>
    </source>
</evidence>
<feature type="compositionally biased region" description="Low complexity" evidence="1">
    <location>
        <begin position="562"/>
        <end position="581"/>
    </location>
</feature>
<protein>
    <submittedName>
        <fullName evidence="3">Uncharacterized protein</fullName>
    </submittedName>
</protein>
<feature type="region of interest" description="Disordered" evidence="1">
    <location>
        <begin position="562"/>
        <end position="591"/>
    </location>
</feature>
<keyword evidence="4" id="KW-1185">Reference proteome</keyword>